<dbReference type="InterPro" id="IPR006204">
    <property type="entry name" value="GHMP_kinase_N_dom"/>
</dbReference>
<keyword evidence="5" id="KW-1185">Reference proteome</keyword>
<dbReference type="HOGENOM" id="CLU_056896_1_0_11"/>
<dbReference type="PIRSF" id="PIRSF033887">
    <property type="entry name" value="PduX"/>
    <property type="match status" value="1"/>
</dbReference>
<dbReference type="KEGG" id="sxi:SXIM_52720"/>
<evidence type="ECO:0000313" key="4">
    <source>
        <dbReference type="EMBL" id="AKG46656.1"/>
    </source>
</evidence>
<dbReference type="RefSeq" id="WP_053116311.1">
    <property type="nucleotide sequence ID" value="NZ_CP009922.3"/>
</dbReference>
<dbReference type="Pfam" id="PF00288">
    <property type="entry name" value="GHMP_kinases_N"/>
    <property type="match status" value="1"/>
</dbReference>
<evidence type="ECO:0000313" key="5">
    <source>
        <dbReference type="Proteomes" id="UP000034034"/>
    </source>
</evidence>
<proteinExistence type="predicted"/>
<dbReference type="SUPFAM" id="SSF54211">
    <property type="entry name" value="Ribosomal protein S5 domain 2-like"/>
    <property type="match status" value="1"/>
</dbReference>
<evidence type="ECO:0000256" key="1">
    <source>
        <dbReference type="ARBA" id="ARBA00022777"/>
    </source>
</evidence>
<dbReference type="GO" id="GO:0016301">
    <property type="term" value="F:kinase activity"/>
    <property type="evidence" value="ECO:0007669"/>
    <property type="project" value="UniProtKB-KW"/>
</dbReference>
<gene>
    <name evidence="4" type="ORF">SXIM_52720</name>
</gene>
<reference evidence="4" key="1">
    <citation type="submission" date="2019-08" db="EMBL/GenBank/DDBJ databases">
        <title>Complete genome sequence of a mangrove-derived Streptomyces xiamenensis.</title>
        <authorList>
            <person name="Xu J."/>
        </authorList>
    </citation>
    <scope>NUCLEOTIDE SEQUENCE</scope>
    <source>
        <strain evidence="4">318</strain>
    </source>
</reference>
<accession>A0A0F7CQM2</accession>
<evidence type="ECO:0000256" key="2">
    <source>
        <dbReference type="SAM" id="MobiDB-lite"/>
    </source>
</evidence>
<sequence length="325" mass="34533">MTGERLVDVPGISDVRPFGPALTEEGRPGAWRGRGSARGHHGELLQGTFTAHDGRLRRGLTTLPCALFSSEATVELSSSAENLRVEPGWKSKARQAACATLAAVGAPRLGGVLRVRSNIEVGLGFGSSSGDVTATIRAVLDALGMSLPVEDIARIAVAAESAADPLMFDDMLLFAHREGEVIESFGVPLLPLAVLGFPLGIGPVDTLSHPPARYTPREIEQFDEMRVRMRCGTAGGDLREIGRIATESATVNQRFLPVPHFAKLLKIHAHVEAVGIQVAHSGSVGSFLFDASDADLMSKTALARECLGNIGVEKNWYYEEGTMAG</sequence>
<keyword evidence="1 4" id="KW-0808">Transferase</keyword>
<dbReference type="InterPro" id="IPR020568">
    <property type="entry name" value="Ribosomal_Su5_D2-typ_SF"/>
</dbReference>
<dbReference type="GO" id="GO:0005524">
    <property type="term" value="F:ATP binding"/>
    <property type="evidence" value="ECO:0007669"/>
    <property type="project" value="InterPro"/>
</dbReference>
<protein>
    <submittedName>
        <fullName evidence="4">GHMP kinase</fullName>
    </submittedName>
</protein>
<dbReference type="InterPro" id="IPR012363">
    <property type="entry name" value="PduX"/>
</dbReference>
<feature type="domain" description="GHMP kinase N-terminal" evidence="3">
    <location>
        <begin position="96"/>
        <end position="161"/>
    </location>
</feature>
<feature type="region of interest" description="Disordered" evidence="2">
    <location>
        <begin position="17"/>
        <end position="38"/>
    </location>
</feature>
<evidence type="ECO:0000259" key="3">
    <source>
        <dbReference type="Pfam" id="PF00288"/>
    </source>
</evidence>
<organism evidence="4 5">
    <name type="scientific">Streptomyces xiamenensis</name>
    <dbReference type="NCBI Taxonomy" id="408015"/>
    <lineage>
        <taxon>Bacteria</taxon>
        <taxon>Bacillati</taxon>
        <taxon>Actinomycetota</taxon>
        <taxon>Actinomycetes</taxon>
        <taxon>Kitasatosporales</taxon>
        <taxon>Streptomycetaceae</taxon>
        <taxon>Streptomyces</taxon>
    </lineage>
</organism>
<keyword evidence="1 4" id="KW-0418">Kinase</keyword>
<dbReference type="AlphaFoldDB" id="A0A0F7CQM2"/>
<name>A0A0F7CQM2_9ACTN</name>
<dbReference type="Proteomes" id="UP000034034">
    <property type="component" value="Chromosome"/>
</dbReference>
<dbReference type="Gene3D" id="3.30.230.10">
    <property type="match status" value="1"/>
</dbReference>
<dbReference type="InterPro" id="IPR014721">
    <property type="entry name" value="Ribsml_uS5_D2-typ_fold_subgr"/>
</dbReference>
<dbReference type="EMBL" id="CP009922">
    <property type="protein sequence ID" value="AKG46656.1"/>
    <property type="molecule type" value="Genomic_DNA"/>
</dbReference>
<dbReference type="PATRIC" id="fig|408015.6.peg.5336"/>
<dbReference type="STRING" id="408015.SXIM_52720"/>